<sequence length="151" mass="16602">MLTLALLPLLLGALAAPTEQQLAKRNERCANGIPVPKDGGIIRSQCHYNGPSWAGEMHPDAAARIHHACEEHARCYADCRSPRTECDVRLLIDTFASCNLQPGTFEATEANAASVWIRGNYQCDFHEIIAPQITQANFEAMNARHCTCVQV</sequence>
<dbReference type="Proteomes" id="UP000053611">
    <property type="component" value="Unassembled WGS sequence"/>
</dbReference>
<proteinExistence type="predicted"/>
<name>A0A0J0XHF9_9TREE</name>
<reference evidence="2 3" key="1">
    <citation type="submission" date="2015-03" db="EMBL/GenBank/DDBJ databases">
        <title>Genomics and transcriptomics of the oil-accumulating basidiomycete yeast T. oleaginosus allow insights into substrate utilization and the diverse evolutionary trajectories of mating systems in fungi.</title>
        <authorList>
            <consortium name="DOE Joint Genome Institute"/>
            <person name="Kourist R."/>
            <person name="Kracht O."/>
            <person name="Bracharz F."/>
            <person name="Lipzen A."/>
            <person name="Nolan M."/>
            <person name="Ohm R."/>
            <person name="Grigoriev I."/>
            <person name="Sun S."/>
            <person name="Heitman J."/>
            <person name="Bruck T."/>
            <person name="Nowrousian M."/>
        </authorList>
    </citation>
    <scope>NUCLEOTIDE SEQUENCE [LARGE SCALE GENOMIC DNA]</scope>
    <source>
        <strain evidence="2 3">IBC0246</strain>
    </source>
</reference>
<evidence type="ECO:0000256" key="1">
    <source>
        <dbReference type="SAM" id="SignalP"/>
    </source>
</evidence>
<dbReference type="AlphaFoldDB" id="A0A0J0XHF9"/>
<organism evidence="2 3">
    <name type="scientific">Cutaneotrichosporon oleaginosum</name>
    <dbReference type="NCBI Taxonomy" id="879819"/>
    <lineage>
        <taxon>Eukaryota</taxon>
        <taxon>Fungi</taxon>
        <taxon>Dikarya</taxon>
        <taxon>Basidiomycota</taxon>
        <taxon>Agaricomycotina</taxon>
        <taxon>Tremellomycetes</taxon>
        <taxon>Trichosporonales</taxon>
        <taxon>Trichosporonaceae</taxon>
        <taxon>Cutaneotrichosporon</taxon>
    </lineage>
</organism>
<keyword evidence="1" id="KW-0732">Signal</keyword>
<keyword evidence="3" id="KW-1185">Reference proteome</keyword>
<feature type="chain" id="PRO_5013062602" description="Phospholipase A2 domain-containing protein" evidence="1">
    <location>
        <begin position="16"/>
        <end position="151"/>
    </location>
</feature>
<protein>
    <recommendedName>
        <fullName evidence="4">Phospholipase A2 domain-containing protein</fullName>
    </recommendedName>
</protein>
<evidence type="ECO:0000313" key="3">
    <source>
        <dbReference type="Proteomes" id="UP000053611"/>
    </source>
</evidence>
<evidence type="ECO:0000313" key="2">
    <source>
        <dbReference type="EMBL" id="KLT40531.1"/>
    </source>
</evidence>
<dbReference type="EMBL" id="KQ087233">
    <property type="protein sequence ID" value="KLT40531.1"/>
    <property type="molecule type" value="Genomic_DNA"/>
</dbReference>
<evidence type="ECO:0008006" key="4">
    <source>
        <dbReference type="Google" id="ProtNLM"/>
    </source>
</evidence>
<feature type="signal peptide" evidence="1">
    <location>
        <begin position="1"/>
        <end position="15"/>
    </location>
</feature>
<accession>A0A0J0XHF9</accession>
<gene>
    <name evidence="2" type="ORF">CC85DRAFT_287372</name>
</gene>
<dbReference type="RefSeq" id="XP_018277022.1">
    <property type="nucleotide sequence ID" value="XM_018423840.1"/>
</dbReference>
<dbReference type="GeneID" id="28984443"/>